<keyword evidence="5" id="KW-0067">ATP-binding</keyword>
<dbReference type="InterPro" id="IPR008271">
    <property type="entry name" value="Ser/Thr_kinase_AS"/>
</dbReference>
<feature type="domain" description="Protein kinase" evidence="6">
    <location>
        <begin position="1"/>
        <end position="207"/>
    </location>
</feature>
<accession>A0AA40C7F6</accession>
<evidence type="ECO:0000256" key="1">
    <source>
        <dbReference type="ARBA" id="ARBA00012513"/>
    </source>
</evidence>
<evidence type="ECO:0000256" key="4">
    <source>
        <dbReference type="ARBA" id="ARBA00022777"/>
    </source>
</evidence>
<dbReference type="PROSITE" id="PS00108">
    <property type="entry name" value="PROTEIN_KINASE_ST"/>
    <property type="match status" value="1"/>
</dbReference>
<dbReference type="PROSITE" id="PS50011">
    <property type="entry name" value="PROTEIN_KINASE_DOM"/>
    <property type="match status" value="1"/>
</dbReference>
<gene>
    <name evidence="7" type="ORF">B0T14DRAFT_135631</name>
</gene>
<dbReference type="PANTHER" id="PTHR43671">
    <property type="entry name" value="SERINE/THREONINE-PROTEIN KINASE NEK"/>
    <property type="match status" value="1"/>
</dbReference>
<dbReference type="AlphaFoldDB" id="A0AA40C7F6"/>
<evidence type="ECO:0000259" key="6">
    <source>
        <dbReference type="PROSITE" id="PS50011"/>
    </source>
</evidence>
<evidence type="ECO:0000256" key="5">
    <source>
        <dbReference type="ARBA" id="ARBA00022840"/>
    </source>
</evidence>
<keyword evidence="4 7" id="KW-0418">Kinase</keyword>
<dbReference type="InterPro" id="IPR011009">
    <property type="entry name" value="Kinase-like_dom_sf"/>
</dbReference>
<dbReference type="Proteomes" id="UP001175000">
    <property type="component" value="Unassembled WGS sequence"/>
</dbReference>
<dbReference type="Gene3D" id="1.10.510.10">
    <property type="entry name" value="Transferase(Phosphotransferase) domain 1"/>
    <property type="match status" value="1"/>
</dbReference>
<dbReference type="GO" id="GO:0004674">
    <property type="term" value="F:protein serine/threonine kinase activity"/>
    <property type="evidence" value="ECO:0007669"/>
    <property type="project" value="UniProtKB-EC"/>
</dbReference>
<dbReference type="EC" id="2.7.11.1" evidence="1"/>
<sequence>MFPDTLTWTFAEALGSALSRCHYGLEATREGGSLRGYIGFPSGWRTILHRDVKPGNVLIAFRNEELDLVPKLGDFGTSFQLQDGDALPTSHAGTRVYWAPEIAEEAQQYEGRITKWSSKGDIWGVGAVLHRILTKEIPRTQAANLTARIDKLQSLAAGAGREPISPLLAQVTAECLDPDPERRLSALSVLAVAAKSDTGPNGIHRSASFWRTLARFTDDVAVVSSVVAHFVTEHLPLLADLATLFGPEEVVLIMSLCKMHCPAKLSTCHMQLCRGFDGNMTCSTVFHALAGIGQDCFDILQLAWDESKWPQEKDLLHVTIRKNSLGLLPSAIAALRGNMDLCLKLTQLDS</sequence>
<organism evidence="7 8">
    <name type="scientific">Immersiella caudata</name>
    <dbReference type="NCBI Taxonomy" id="314043"/>
    <lineage>
        <taxon>Eukaryota</taxon>
        <taxon>Fungi</taxon>
        <taxon>Dikarya</taxon>
        <taxon>Ascomycota</taxon>
        <taxon>Pezizomycotina</taxon>
        <taxon>Sordariomycetes</taxon>
        <taxon>Sordariomycetidae</taxon>
        <taxon>Sordariales</taxon>
        <taxon>Lasiosphaeriaceae</taxon>
        <taxon>Immersiella</taxon>
    </lineage>
</organism>
<keyword evidence="2" id="KW-0808">Transferase</keyword>
<evidence type="ECO:0000256" key="2">
    <source>
        <dbReference type="ARBA" id="ARBA00022679"/>
    </source>
</evidence>
<dbReference type="PANTHER" id="PTHR43671:SF13">
    <property type="entry name" value="SERINE_THREONINE-PROTEIN KINASE NEK2"/>
    <property type="match status" value="1"/>
</dbReference>
<dbReference type="InterPro" id="IPR050660">
    <property type="entry name" value="NEK_Ser/Thr_kinase"/>
</dbReference>
<keyword evidence="3" id="KW-0547">Nucleotide-binding</keyword>
<evidence type="ECO:0000313" key="8">
    <source>
        <dbReference type="Proteomes" id="UP001175000"/>
    </source>
</evidence>
<evidence type="ECO:0000256" key="3">
    <source>
        <dbReference type="ARBA" id="ARBA00022741"/>
    </source>
</evidence>
<dbReference type="GO" id="GO:0005524">
    <property type="term" value="F:ATP binding"/>
    <property type="evidence" value="ECO:0007669"/>
    <property type="project" value="UniProtKB-KW"/>
</dbReference>
<keyword evidence="8" id="KW-1185">Reference proteome</keyword>
<name>A0AA40C7F6_9PEZI</name>
<proteinExistence type="predicted"/>
<evidence type="ECO:0000313" key="7">
    <source>
        <dbReference type="EMBL" id="KAK0627409.1"/>
    </source>
</evidence>
<dbReference type="SMART" id="SM00220">
    <property type="entry name" value="S_TKc"/>
    <property type="match status" value="1"/>
</dbReference>
<dbReference type="InterPro" id="IPR000719">
    <property type="entry name" value="Prot_kinase_dom"/>
</dbReference>
<reference evidence="7" key="1">
    <citation type="submission" date="2023-06" db="EMBL/GenBank/DDBJ databases">
        <title>Genome-scale phylogeny and comparative genomics of the fungal order Sordariales.</title>
        <authorList>
            <consortium name="Lawrence Berkeley National Laboratory"/>
            <person name="Hensen N."/>
            <person name="Bonometti L."/>
            <person name="Westerberg I."/>
            <person name="Brannstrom I.O."/>
            <person name="Guillou S."/>
            <person name="Cros-Aarteil S."/>
            <person name="Calhoun S."/>
            <person name="Haridas S."/>
            <person name="Kuo A."/>
            <person name="Mondo S."/>
            <person name="Pangilinan J."/>
            <person name="Riley R."/>
            <person name="Labutti K."/>
            <person name="Andreopoulos B."/>
            <person name="Lipzen A."/>
            <person name="Chen C."/>
            <person name="Yanf M."/>
            <person name="Daum C."/>
            <person name="Ng V."/>
            <person name="Clum A."/>
            <person name="Steindorff A."/>
            <person name="Ohm R."/>
            <person name="Martin F."/>
            <person name="Silar P."/>
            <person name="Natvig D."/>
            <person name="Lalanne C."/>
            <person name="Gautier V."/>
            <person name="Ament-Velasquez S.L."/>
            <person name="Kruys A."/>
            <person name="Hutchinson M.I."/>
            <person name="Powell A.J."/>
            <person name="Barry K."/>
            <person name="Miller A.N."/>
            <person name="Grigoriev I.V."/>
            <person name="Debuchy R."/>
            <person name="Gladieux P."/>
            <person name="Thoren M.H."/>
            <person name="Johannesson H."/>
        </authorList>
    </citation>
    <scope>NUCLEOTIDE SEQUENCE</scope>
    <source>
        <strain evidence="7">CBS 606.72</strain>
    </source>
</reference>
<comment type="caution">
    <text evidence="7">The sequence shown here is derived from an EMBL/GenBank/DDBJ whole genome shotgun (WGS) entry which is preliminary data.</text>
</comment>
<dbReference type="Pfam" id="PF00069">
    <property type="entry name" value="Pkinase"/>
    <property type="match status" value="1"/>
</dbReference>
<protein>
    <recommendedName>
        <fullName evidence="1">non-specific serine/threonine protein kinase</fullName>
        <ecNumber evidence="1">2.7.11.1</ecNumber>
    </recommendedName>
</protein>
<dbReference type="EMBL" id="JAULSU010000002">
    <property type="protein sequence ID" value="KAK0627409.1"/>
    <property type="molecule type" value="Genomic_DNA"/>
</dbReference>
<dbReference type="SUPFAM" id="SSF56112">
    <property type="entry name" value="Protein kinase-like (PK-like)"/>
    <property type="match status" value="1"/>
</dbReference>